<reference evidence="3" key="1">
    <citation type="submission" date="2023-08" db="EMBL/GenBank/DDBJ databases">
        <authorList>
            <person name="Audoor S."/>
            <person name="Bilcke G."/>
        </authorList>
    </citation>
    <scope>NUCLEOTIDE SEQUENCE</scope>
</reference>
<keyword evidence="1" id="KW-0732">Signal</keyword>
<dbReference type="SUPFAM" id="SSF52266">
    <property type="entry name" value="SGNH hydrolase"/>
    <property type="match status" value="1"/>
</dbReference>
<protein>
    <recommendedName>
        <fullName evidence="2">SGNH hydrolase-type esterase domain-containing protein</fullName>
    </recommendedName>
</protein>
<dbReference type="Gene3D" id="3.40.50.1110">
    <property type="entry name" value="SGNH hydrolase"/>
    <property type="match status" value="1"/>
</dbReference>
<keyword evidence="4" id="KW-1185">Reference proteome</keyword>
<feature type="chain" id="PRO_5042045729" description="SGNH hydrolase-type esterase domain-containing protein" evidence="1">
    <location>
        <begin position="30"/>
        <end position="296"/>
    </location>
</feature>
<evidence type="ECO:0000313" key="3">
    <source>
        <dbReference type="EMBL" id="CAJ1954210.1"/>
    </source>
</evidence>
<dbReference type="Proteomes" id="UP001295423">
    <property type="component" value="Unassembled WGS sequence"/>
</dbReference>
<dbReference type="GO" id="GO:0004622">
    <property type="term" value="F:phosphatidylcholine lysophospholipase activity"/>
    <property type="evidence" value="ECO:0007669"/>
    <property type="project" value="TreeGrafter"/>
</dbReference>
<sequence>MESGRKRDGWLLLTSVILFALLLYGSVDNTMMQGMESDSPNVVQNKTINANTGKGATAATPATSPPTKKEFVEEEGDGIRILCFGDSLTAGLIGINNRQFRPYAPYLETNLGKLQRKSKDNGIVRPVHVNYTGHPGLTSYYLMHGSEAHPSNLNSTLNEFKGDDGTSSLDMVIIMAGTNDLFAQSWLDYSISESVISMHRLVLDEHNIPLTIALDIPGSGRFEDKKLLQEMDALSQGLQAYAKSELRTTFVPFPFPYKGGEKWSRDGIHCSERGYRQLAESLAPVVEQSLQDAGLW</sequence>
<evidence type="ECO:0000256" key="1">
    <source>
        <dbReference type="SAM" id="SignalP"/>
    </source>
</evidence>
<dbReference type="InterPro" id="IPR051532">
    <property type="entry name" value="Ester_Hydrolysis_Enzymes"/>
</dbReference>
<gene>
    <name evidence="3" type="ORF">CYCCA115_LOCUS14805</name>
</gene>
<name>A0AAD2FVP5_9STRA</name>
<organism evidence="3 4">
    <name type="scientific">Cylindrotheca closterium</name>
    <dbReference type="NCBI Taxonomy" id="2856"/>
    <lineage>
        <taxon>Eukaryota</taxon>
        <taxon>Sar</taxon>
        <taxon>Stramenopiles</taxon>
        <taxon>Ochrophyta</taxon>
        <taxon>Bacillariophyta</taxon>
        <taxon>Bacillariophyceae</taxon>
        <taxon>Bacillariophycidae</taxon>
        <taxon>Bacillariales</taxon>
        <taxon>Bacillariaceae</taxon>
        <taxon>Cylindrotheca</taxon>
    </lineage>
</organism>
<dbReference type="EMBL" id="CAKOGP040001858">
    <property type="protein sequence ID" value="CAJ1954210.1"/>
    <property type="molecule type" value="Genomic_DNA"/>
</dbReference>
<dbReference type="PANTHER" id="PTHR30383:SF5">
    <property type="entry name" value="SGNH HYDROLASE-TYPE ESTERASE DOMAIN-CONTAINING PROTEIN"/>
    <property type="match status" value="1"/>
</dbReference>
<proteinExistence type="predicted"/>
<dbReference type="InterPro" id="IPR013830">
    <property type="entry name" value="SGNH_hydro"/>
</dbReference>
<dbReference type="PANTHER" id="PTHR30383">
    <property type="entry name" value="THIOESTERASE 1/PROTEASE 1/LYSOPHOSPHOLIPASE L1"/>
    <property type="match status" value="1"/>
</dbReference>
<comment type="caution">
    <text evidence="3">The sequence shown here is derived from an EMBL/GenBank/DDBJ whole genome shotgun (WGS) entry which is preliminary data.</text>
</comment>
<feature type="domain" description="SGNH hydrolase-type esterase" evidence="2">
    <location>
        <begin position="83"/>
        <end position="276"/>
    </location>
</feature>
<accession>A0AAD2FVP5</accession>
<feature type="signal peptide" evidence="1">
    <location>
        <begin position="1"/>
        <end position="29"/>
    </location>
</feature>
<evidence type="ECO:0000313" key="4">
    <source>
        <dbReference type="Proteomes" id="UP001295423"/>
    </source>
</evidence>
<dbReference type="InterPro" id="IPR036514">
    <property type="entry name" value="SGNH_hydro_sf"/>
</dbReference>
<dbReference type="Pfam" id="PF13472">
    <property type="entry name" value="Lipase_GDSL_2"/>
    <property type="match status" value="1"/>
</dbReference>
<dbReference type="AlphaFoldDB" id="A0AAD2FVP5"/>
<evidence type="ECO:0000259" key="2">
    <source>
        <dbReference type="Pfam" id="PF13472"/>
    </source>
</evidence>